<name>M8CCE3_AEGTA</name>
<sequence>MARRFTGSDALTALTHRLAHQLSVTRETPSNVAFSPLSIYSALSLVAAAAPWTSSSPSSHALADRSPSGGPRVAFASGVWHDAGRALEPAYREAVLASYLAEIRAVDFRNKIDWLLSIGAGGRVEGRDQQVGRGGHGKLIDSILPAESVDEDTAVVLASAIYFKGKWETPFRKKRTKVERFFLLDGTAVDVPMMRTGRSQYVDEHDGFKVLRLPYRSQDPGASKKRRRGTSSGDDPAPPLPRYSMCVFLPDARDGLWDLVGKIASSPSFLRDHLPEYEVDVDEFRLPKFKVSFYGKLSGVLQDMGLVAAFKADKADLTGMAPDVEDASGELINRLVLKDVFHRAVVEVNEEGTEAAAVTVCEEEDESACQPVDFIADHPFAFFVIEEVSGAVVFAGHVLDPTKPQDTLHDVD</sequence>
<accession>M8CCE3</accession>
<dbReference type="GO" id="GO:0004867">
    <property type="term" value="F:serine-type endopeptidase inhibitor activity"/>
    <property type="evidence" value="ECO:0007669"/>
    <property type="project" value="InterPro"/>
</dbReference>
<evidence type="ECO:0000259" key="3">
    <source>
        <dbReference type="SMART" id="SM00093"/>
    </source>
</evidence>
<dbReference type="InterPro" id="IPR042185">
    <property type="entry name" value="Serpin_sf_2"/>
</dbReference>
<proteinExistence type="inferred from homology"/>
<feature type="domain" description="Serpin" evidence="3">
    <location>
        <begin position="16"/>
        <end position="401"/>
    </location>
</feature>
<evidence type="ECO:0000313" key="4">
    <source>
        <dbReference type="EnsemblPlants" id="EMT20771"/>
    </source>
</evidence>
<dbReference type="PANTHER" id="PTHR11461">
    <property type="entry name" value="SERINE PROTEASE INHIBITOR, SERPIN"/>
    <property type="match status" value="1"/>
</dbReference>
<comment type="similarity">
    <text evidence="1 2">Belongs to the serpin family.</text>
</comment>
<dbReference type="EnsemblPlants" id="EMT20771">
    <property type="protein sequence ID" value="EMT20771"/>
    <property type="gene ID" value="F775_08801"/>
</dbReference>
<organism evidence="4">
    <name type="scientific">Aegilops tauschii</name>
    <name type="common">Tausch's goatgrass</name>
    <name type="synonym">Aegilops squarrosa</name>
    <dbReference type="NCBI Taxonomy" id="37682"/>
    <lineage>
        <taxon>Eukaryota</taxon>
        <taxon>Viridiplantae</taxon>
        <taxon>Streptophyta</taxon>
        <taxon>Embryophyta</taxon>
        <taxon>Tracheophyta</taxon>
        <taxon>Spermatophyta</taxon>
        <taxon>Magnoliopsida</taxon>
        <taxon>Liliopsida</taxon>
        <taxon>Poales</taxon>
        <taxon>Poaceae</taxon>
        <taxon>BOP clade</taxon>
        <taxon>Pooideae</taxon>
        <taxon>Triticodae</taxon>
        <taxon>Triticeae</taxon>
        <taxon>Triticinae</taxon>
        <taxon>Aegilops</taxon>
    </lineage>
</organism>
<dbReference type="PANTHER" id="PTHR11461:SF389">
    <property type="entry name" value="SERPIN DOMAIN-CONTAINING PROTEIN"/>
    <property type="match status" value="1"/>
</dbReference>
<dbReference type="Pfam" id="PF00079">
    <property type="entry name" value="Serpin"/>
    <property type="match status" value="1"/>
</dbReference>
<dbReference type="SMART" id="SM00093">
    <property type="entry name" value="SERPIN"/>
    <property type="match status" value="1"/>
</dbReference>
<dbReference type="AlphaFoldDB" id="M8CCE3"/>
<evidence type="ECO:0000256" key="1">
    <source>
        <dbReference type="ARBA" id="ARBA00009500"/>
    </source>
</evidence>
<protein>
    <submittedName>
        <fullName evidence="4">Serpin-Z6B</fullName>
    </submittedName>
</protein>
<dbReference type="Gene3D" id="2.30.39.10">
    <property type="entry name" value="Alpha-1-antitrypsin, domain 1"/>
    <property type="match status" value="1"/>
</dbReference>
<dbReference type="GO" id="GO:0005615">
    <property type="term" value="C:extracellular space"/>
    <property type="evidence" value="ECO:0007669"/>
    <property type="project" value="InterPro"/>
</dbReference>
<dbReference type="InterPro" id="IPR023796">
    <property type="entry name" value="Serpin_dom"/>
</dbReference>
<dbReference type="InterPro" id="IPR042178">
    <property type="entry name" value="Serpin_sf_1"/>
</dbReference>
<dbReference type="InterPro" id="IPR036186">
    <property type="entry name" value="Serpin_sf"/>
</dbReference>
<dbReference type="InterPro" id="IPR000215">
    <property type="entry name" value="Serpin_fam"/>
</dbReference>
<evidence type="ECO:0000256" key="2">
    <source>
        <dbReference type="RuleBase" id="RU000411"/>
    </source>
</evidence>
<reference evidence="4" key="1">
    <citation type="submission" date="2015-06" db="UniProtKB">
        <authorList>
            <consortium name="EnsemblPlants"/>
        </authorList>
    </citation>
    <scope>IDENTIFICATION</scope>
</reference>
<dbReference type="Gene3D" id="3.30.497.10">
    <property type="entry name" value="Antithrombin, subunit I, domain 2"/>
    <property type="match status" value="3"/>
</dbReference>
<dbReference type="SUPFAM" id="SSF56574">
    <property type="entry name" value="Serpins"/>
    <property type="match status" value="1"/>
</dbReference>